<name>A0A939T3A4_9ACTN</name>
<protein>
    <submittedName>
        <fullName evidence="3">GNAT family N-acetyltransferase</fullName>
    </submittedName>
</protein>
<dbReference type="EMBL" id="JAGEOJ010000002">
    <property type="protein sequence ID" value="MBO2446349.1"/>
    <property type="molecule type" value="Genomic_DNA"/>
</dbReference>
<comment type="caution">
    <text evidence="3">The sequence shown here is derived from an EMBL/GenBank/DDBJ whole genome shotgun (WGS) entry which is preliminary data.</text>
</comment>
<accession>A0A939T3A4</accession>
<evidence type="ECO:0000313" key="3">
    <source>
        <dbReference type="EMBL" id="MBO2446349.1"/>
    </source>
</evidence>
<dbReference type="PROSITE" id="PS51186">
    <property type="entry name" value="GNAT"/>
    <property type="match status" value="1"/>
</dbReference>
<feature type="region of interest" description="Disordered" evidence="1">
    <location>
        <begin position="1"/>
        <end position="23"/>
    </location>
</feature>
<dbReference type="Gene3D" id="3.40.630.30">
    <property type="match status" value="1"/>
</dbReference>
<dbReference type="GO" id="GO:0016747">
    <property type="term" value="F:acyltransferase activity, transferring groups other than amino-acyl groups"/>
    <property type="evidence" value="ECO:0007669"/>
    <property type="project" value="InterPro"/>
</dbReference>
<reference evidence="3" key="1">
    <citation type="submission" date="2021-03" db="EMBL/GenBank/DDBJ databases">
        <authorList>
            <person name="Kanchanasin P."/>
            <person name="Saeng-In P."/>
            <person name="Phongsopitanun W."/>
            <person name="Yuki M."/>
            <person name="Kudo T."/>
            <person name="Ohkuma M."/>
            <person name="Tanasupawat S."/>
        </authorList>
    </citation>
    <scope>NUCLEOTIDE SEQUENCE</scope>
    <source>
        <strain evidence="3">GKU 128</strain>
    </source>
</reference>
<feature type="domain" description="N-acetyltransferase" evidence="2">
    <location>
        <begin position="47"/>
        <end position="197"/>
    </location>
</feature>
<dbReference type="Pfam" id="PF00583">
    <property type="entry name" value="Acetyltransf_1"/>
    <property type="match status" value="1"/>
</dbReference>
<dbReference type="InterPro" id="IPR016181">
    <property type="entry name" value="Acyl_CoA_acyltransferase"/>
</dbReference>
<dbReference type="SUPFAM" id="SSF55729">
    <property type="entry name" value="Acyl-CoA N-acyltransferases (Nat)"/>
    <property type="match status" value="1"/>
</dbReference>
<evidence type="ECO:0000313" key="4">
    <source>
        <dbReference type="Proteomes" id="UP000669179"/>
    </source>
</evidence>
<dbReference type="AlphaFoldDB" id="A0A939T3A4"/>
<organism evidence="3 4">
    <name type="scientific">Actinomadura barringtoniae</name>
    <dbReference type="NCBI Taxonomy" id="1427535"/>
    <lineage>
        <taxon>Bacteria</taxon>
        <taxon>Bacillati</taxon>
        <taxon>Actinomycetota</taxon>
        <taxon>Actinomycetes</taxon>
        <taxon>Streptosporangiales</taxon>
        <taxon>Thermomonosporaceae</taxon>
        <taxon>Actinomadura</taxon>
    </lineage>
</organism>
<dbReference type="PANTHER" id="PTHR43072:SF60">
    <property type="entry name" value="L-2,4-DIAMINOBUTYRIC ACID ACETYLTRANSFERASE"/>
    <property type="match status" value="1"/>
</dbReference>
<evidence type="ECO:0000259" key="2">
    <source>
        <dbReference type="PROSITE" id="PS51186"/>
    </source>
</evidence>
<dbReference type="CDD" id="cd04301">
    <property type="entry name" value="NAT_SF"/>
    <property type="match status" value="1"/>
</dbReference>
<gene>
    <name evidence="3" type="ORF">J4573_04555</name>
</gene>
<dbReference type="InterPro" id="IPR000182">
    <property type="entry name" value="GNAT_dom"/>
</dbReference>
<evidence type="ECO:0000256" key="1">
    <source>
        <dbReference type="SAM" id="MobiDB-lite"/>
    </source>
</evidence>
<proteinExistence type="predicted"/>
<keyword evidence="4" id="KW-1185">Reference proteome</keyword>
<sequence length="223" mass="24021">MTDPRQEALGRIPATRPPADDAVAVDPRRAALGRTPAARVPVKGGVVVARPTADTDHDEIRDLHLRCSDATRYRRYHCGLIQPTPSMLVNMTDRTKGLYLAVHEPEGQMVGLCGLAFTDEACAVEMGLLVADEWQGRGIGQAVCELLLKAAREAGFDRVMAHVVAENRRAVTFMTRLGATTTKRTDPCVVSLVFTLKCAGAKANADADDSDCDTGTGCDREMV</sequence>
<dbReference type="Proteomes" id="UP000669179">
    <property type="component" value="Unassembled WGS sequence"/>
</dbReference>
<dbReference type="PANTHER" id="PTHR43072">
    <property type="entry name" value="N-ACETYLTRANSFERASE"/>
    <property type="match status" value="1"/>
</dbReference>
<dbReference type="RefSeq" id="WP_208253961.1">
    <property type="nucleotide sequence ID" value="NZ_JAGEOJ010000002.1"/>
</dbReference>